<dbReference type="Ensembl" id="ENSPMGT00000028505.1">
    <property type="protein sequence ID" value="ENSPMGP00000026763.1"/>
    <property type="gene ID" value="ENSPMGG00000021592.1"/>
</dbReference>
<protein>
    <submittedName>
        <fullName evidence="1">Uncharacterized protein</fullName>
    </submittedName>
</protein>
<reference evidence="1" key="1">
    <citation type="submission" date="2025-08" db="UniProtKB">
        <authorList>
            <consortium name="Ensembl"/>
        </authorList>
    </citation>
    <scope>IDENTIFICATION</scope>
</reference>
<dbReference type="AlphaFoldDB" id="A0A3B4BB58"/>
<organism evidence="1 2">
    <name type="scientific">Periophthalmus magnuspinnatus</name>
    <dbReference type="NCBI Taxonomy" id="409849"/>
    <lineage>
        <taxon>Eukaryota</taxon>
        <taxon>Metazoa</taxon>
        <taxon>Chordata</taxon>
        <taxon>Craniata</taxon>
        <taxon>Vertebrata</taxon>
        <taxon>Euteleostomi</taxon>
        <taxon>Actinopterygii</taxon>
        <taxon>Neopterygii</taxon>
        <taxon>Teleostei</taxon>
        <taxon>Neoteleostei</taxon>
        <taxon>Acanthomorphata</taxon>
        <taxon>Gobiaria</taxon>
        <taxon>Gobiiformes</taxon>
        <taxon>Gobioidei</taxon>
        <taxon>Gobiidae</taxon>
        <taxon>Oxudercinae</taxon>
        <taxon>Periophthalmus</taxon>
    </lineage>
</organism>
<proteinExistence type="predicted"/>
<reference evidence="1" key="2">
    <citation type="submission" date="2025-09" db="UniProtKB">
        <authorList>
            <consortium name="Ensembl"/>
        </authorList>
    </citation>
    <scope>IDENTIFICATION</scope>
</reference>
<evidence type="ECO:0000313" key="2">
    <source>
        <dbReference type="Proteomes" id="UP000261520"/>
    </source>
</evidence>
<sequence>MHIKNVKPTEDVLKCCTIMYECDVFFLYRIHVITWNVGSAQPPDDITSLLGLNVGDGNTDMYIIG</sequence>
<name>A0A3B4BB58_9GOBI</name>
<dbReference type="STRING" id="409849.ENSPMGP00000026763"/>
<keyword evidence="2" id="KW-1185">Reference proteome</keyword>
<evidence type="ECO:0000313" key="1">
    <source>
        <dbReference type="Ensembl" id="ENSPMGP00000026763.1"/>
    </source>
</evidence>
<accession>A0A3B4BB58</accession>
<dbReference type="Proteomes" id="UP000261520">
    <property type="component" value="Unplaced"/>
</dbReference>